<sequence>MNPQNVNVNTATPESPKTCSEGPEVNTGLTEEQFEDLSKYIIDNGTFCGPGGVTWQELALFEEIDDPSVNGEPRRIYVWQGWPYALYEFDLGYTAISYARTRELIAWALSRK</sequence>
<protein>
    <submittedName>
        <fullName evidence="2">Uncharacterized protein</fullName>
    </submittedName>
</protein>
<accession>A0A6M8ULI8</accession>
<geneLocation type="plasmid" evidence="3">
    <name>ppd-1</name>
</geneLocation>
<feature type="compositionally biased region" description="Polar residues" evidence="1">
    <location>
        <begin position="1"/>
        <end position="18"/>
    </location>
</feature>
<name>A0A6M8ULI8_9GAMM</name>
<dbReference type="RefSeq" id="WP_173636374.1">
    <property type="nucleotide sequence ID" value="NZ_CP054213.1"/>
</dbReference>
<keyword evidence="3" id="KW-1185">Reference proteome</keyword>
<dbReference type="Proteomes" id="UP000505325">
    <property type="component" value="Plasmid pPD-1"/>
</dbReference>
<evidence type="ECO:0000313" key="3">
    <source>
        <dbReference type="Proteomes" id="UP000505325"/>
    </source>
</evidence>
<organism evidence="2 3">
    <name type="scientific">Paramixta manurensis</name>
    <dbReference type="NCBI Taxonomy" id="2740817"/>
    <lineage>
        <taxon>Bacteria</taxon>
        <taxon>Pseudomonadati</taxon>
        <taxon>Pseudomonadota</taxon>
        <taxon>Gammaproteobacteria</taxon>
        <taxon>Enterobacterales</taxon>
        <taxon>Erwiniaceae</taxon>
        <taxon>Paramixta</taxon>
    </lineage>
</organism>
<keyword evidence="2" id="KW-0614">Plasmid</keyword>
<feature type="region of interest" description="Disordered" evidence="1">
    <location>
        <begin position="1"/>
        <end position="25"/>
    </location>
</feature>
<proteinExistence type="predicted"/>
<dbReference type="AlphaFoldDB" id="A0A6M8ULI8"/>
<evidence type="ECO:0000313" key="2">
    <source>
        <dbReference type="EMBL" id="QKJ89317.1"/>
    </source>
</evidence>
<evidence type="ECO:0000256" key="1">
    <source>
        <dbReference type="SAM" id="MobiDB-lite"/>
    </source>
</evidence>
<dbReference type="KEGG" id="pmak:PMPD1_4419"/>
<reference evidence="2 3" key="1">
    <citation type="submission" date="2020-06" db="EMBL/GenBank/DDBJ databases">
        <title>Genome sequence of Paramixta manurensis strain PD-1.</title>
        <authorList>
            <person name="Lee C.W."/>
            <person name="Kim J."/>
        </authorList>
    </citation>
    <scope>NUCLEOTIDE SEQUENCE [LARGE SCALE GENOMIC DNA]</scope>
    <source>
        <strain evidence="2 3">PD-1</strain>
        <plasmid evidence="3">ppd-1</plasmid>
    </source>
</reference>
<gene>
    <name evidence="2" type="ORF">PMPD1_4419</name>
</gene>
<dbReference type="EMBL" id="CP054213">
    <property type="protein sequence ID" value="QKJ89317.1"/>
    <property type="molecule type" value="Genomic_DNA"/>
</dbReference>